<sequence>MADPFSITLGVLQLTGAALKTSSVIYKKAKIFRNYSREVKRVLKGFDRQRQNFIHEVHLFLRQARQDEDDIEQMLDDAEHPNWKSKQLRFGLEAAFGASLDACRDTIEEIGSILTTMQLELVCFDEIAEMCPQHEPLKEAVRRLRNKVKITFDKSKFEEQIKNLRDLLEDLRSLRRQVAEIKQPSTQPNLAPSSRPNQQLSQEYGTIGKARRASKALHQALAAAWLRSLATSSSLEDVRHNVKLLLDIKATDSVEMEVMISCYGHKKPCLTLKEIDQSPLGTGKFHVESQIIDFMKSGFGTPPDSVPDDHDGVRKRRKVRFADDDAQNDQDCLVTTDSNPQPVDLRSIPNFCTVFAPKNTMCRTSKSKCVGFLEGFANETFRHTFFESPDTQVSRSPSVKIGEILSQPVETSVNFVDQLKLARNFVMAVLRFHSTPWLREYYSLHDLFFFRTSGGDVSSCLQTAHLDLDFIQCSPDVDCSTQMTDVGNNEAIETARLTHGVRNLTLWSLGVVLLQIGTWSIIERLDDVTNVRRLAQRVPMLGKRYRDLTKQCLECDFAYGDDLSKPRLQQAVYENVVCGLSNMISSLDIGDE</sequence>
<dbReference type="PANTHER" id="PTHR35186">
    <property type="entry name" value="ANK_REP_REGION DOMAIN-CONTAINING PROTEIN"/>
    <property type="match status" value="1"/>
</dbReference>
<feature type="coiled-coil region" evidence="1">
    <location>
        <begin position="154"/>
        <end position="181"/>
    </location>
</feature>
<evidence type="ECO:0000313" key="4">
    <source>
        <dbReference type="Proteomes" id="UP001140453"/>
    </source>
</evidence>
<dbReference type="PANTHER" id="PTHR35186:SF4">
    <property type="entry name" value="PRION-INHIBITION AND PROPAGATION HELO DOMAIN-CONTAINING PROTEIN"/>
    <property type="match status" value="1"/>
</dbReference>
<dbReference type="OrthoDB" id="5331891at2759"/>
<organism evidence="3 4">
    <name type="scientific">Gnomoniopsis smithogilvyi</name>
    <dbReference type="NCBI Taxonomy" id="1191159"/>
    <lineage>
        <taxon>Eukaryota</taxon>
        <taxon>Fungi</taxon>
        <taxon>Dikarya</taxon>
        <taxon>Ascomycota</taxon>
        <taxon>Pezizomycotina</taxon>
        <taxon>Sordariomycetes</taxon>
        <taxon>Sordariomycetidae</taxon>
        <taxon>Diaporthales</taxon>
        <taxon>Gnomoniaceae</taxon>
        <taxon>Gnomoniopsis</taxon>
    </lineage>
</organism>
<reference evidence="3" key="1">
    <citation type="submission" date="2022-10" db="EMBL/GenBank/DDBJ databases">
        <title>Tapping the CABI collections for fungal endophytes: first genome assemblies for Collariella, Neodidymelliopsis, Ascochyta clinopodiicola, Didymella pomorum, Didymosphaeria variabile, Neocosmospora piperis and Neocucurbitaria cava.</title>
        <authorList>
            <person name="Hill R."/>
        </authorList>
    </citation>
    <scope>NUCLEOTIDE SEQUENCE</scope>
    <source>
        <strain evidence="3">IMI 355082</strain>
    </source>
</reference>
<feature type="domain" description="DUF7580" evidence="2">
    <location>
        <begin position="407"/>
        <end position="584"/>
    </location>
</feature>
<dbReference type="Proteomes" id="UP001140453">
    <property type="component" value="Unassembled WGS sequence"/>
</dbReference>
<dbReference type="EMBL" id="JAPEVB010000003">
    <property type="protein sequence ID" value="KAJ4392155.1"/>
    <property type="molecule type" value="Genomic_DNA"/>
</dbReference>
<evidence type="ECO:0000256" key="1">
    <source>
        <dbReference type="SAM" id="Coils"/>
    </source>
</evidence>
<evidence type="ECO:0000259" key="2">
    <source>
        <dbReference type="Pfam" id="PF24476"/>
    </source>
</evidence>
<keyword evidence="1" id="KW-0175">Coiled coil</keyword>
<dbReference type="InterPro" id="IPR056002">
    <property type="entry name" value="DUF7580"/>
</dbReference>
<gene>
    <name evidence="3" type="ORF">N0V93_005778</name>
</gene>
<dbReference type="AlphaFoldDB" id="A0A9W8YW83"/>
<protein>
    <recommendedName>
        <fullName evidence="2">DUF7580 domain-containing protein</fullName>
    </recommendedName>
</protein>
<keyword evidence="4" id="KW-1185">Reference proteome</keyword>
<name>A0A9W8YW83_9PEZI</name>
<dbReference type="Pfam" id="PF24476">
    <property type="entry name" value="DUF7580"/>
    <property type="match status" value="1"/>
</dbReference>
<evidence type="ECO:0000313" key="3">
    <source>
        <dbReference type="EMBL" id="KAJ4392155.1"/>
    </source>
</evidence>
<accession>A0A9W8YW83</accession>
<comment type="caution">
    <text evidence="3">The sequence shown here is derived from an EMBL/GenBank/DDBJ whole genome shotgun (WGS) entry which is preliminary data.</text>
</comment>
<proteinExistence type="predicted"/>